<evidence type="ECO:0000313" key="2">
    <source>
        <dbReference type="EMBL" id="KAL2320074.1"/>
    </source>
</evidence>
<gene>
    <name evidence="2" type="ORF">Fmac_029043</name>
</gene>
<dbReference type="AlphaFoldDB" id="A0ABD1L984"/>
<dbReference type="InterPro" id="IPR001563">
    <property type="entry name" value="Peptidase_S10"/>
</dbReference>
<dbReference type="SUPFAM" id="SSF53474">
    <property type="entry name" value="alpha/beta-Hydrolases"/>
    <property type="match status" value="1"/>
</dbReference>
<comment type="similarity">
    <text evidence="1">Belongs to the peptidase S10 family.</text>
</comment>
<proteinExistence type="inferred from homology"/>
<dbReference type="InterPro" id="IPR029058">
    <property type="entry name" value="AB_hydrolase_fold"/>
</dbReference>
<dbReference type="Proteomes" id="UP001603857">
    <property type="component" value="Unassembled WGS sequence"/>
</dbReference>
<accession>A0ABD1L984</accession>
<reference evidence="2 3" key="1">
    <citation type="submission" date="2024-08" db="EMBL/GenBank/DDBJ databases">
        <title>Insights into the chromosomal genome structure of Flemingia macrophylla.</title>
        <authorList>
            <person name="Ding Y."/>
            <person name="Zhao Y."/>
            <person name="Bi W."/>
            <person name="Wu M."/>
            <person name="Zhao G."/>
            <person name="Gong Y."/>
            <person name="Li W."/>
            <person name="Zhang P."/>
        </authorList>
    </citation>
    <scope>NUCLEOTIDE SEQUENCE [LARGE SCALE GENOMIC DNA]</scope>
    <source>
        <strain evidence="2">DYQJB</strain>
        <tissue evidence="2">Leaf</tissue>
    </source>
</reference>
<evidence type="ECO:0000313" key="3">
    <source>
        <dbReference type="Proteomes" id="UP001603857"/>
    </source>
</evidence>
<comment type="caution">
    <text evidence="2">The sequence shown here is derived from an EMBL/GenBank/DDBJ whole genome shotgun (WGS) entry which is preliminary data.</text>
</comment>
<organism evidence="2 3">
    <name type="scientific">Flemingia macrophylla</name>
    <dbReference type="NCBI Taxonomy" id="520843"/>
    <lineage>
        <taxon>Eukaryota</taxon>
        <taxon>Viridiplantae</taxon>
        <taxon>Streptophyta</taxon>
        <taxon>Embryophyta</taxon>
        <taxon>Tracheophyta</taxon>
        <taxon>Spermatophyta</taxon>
        <taxon>Magnoliopsida</taxon>
        <taxon>eudicotyledons</taxon>
        <taxon>Gunneridae</taxon>
        <taxon>Pentapetalae</taxon>
        <taxon>rosids</taxon>
        <taxon>fabids</taxon>
        <taxon>Fabales</taxon>
        <taxon>Fabaceae</taxon>
        <taxon>Papilionoideae</taxon>
        <taxon>50 kb inversion clade</taxon>
        <taxon>NPAAA clade</taxon>
        <taxon>indigoferoid/millettioid clade</taxon>
        <taxon>Phaseoleae</taxon>
        <taxon>Flemingia</taxon>
    </lineage>
</organism>
<evidence type="ECO:0000256" key="1">
    <source>
        <dbReference type="ARBA" id="ARBA00009431"/>
    </source>
</evidence>
<dbReference type="PANTHER" id="PTHR11802">
    <property type="entry name" value="SERINE PROTEASE FAMILY S10 SERINE CARBOXYPEPTIDASE"/>
    <property type="match status" value="1"/>
</dbReference>
<protein>
    <submittedName>
        <fullName evidence="2">Uncharacterized protein</fullName>
    </submittedName>
</protein>
<name>A0ABD1L984_9FABA</name>
<dbReference type="Pfam" id="PF00450">
    <property type="entry name" value="Peptidase_S10"/>
    <property type="match status" value="1"/>
</dbReference>
<keyword evidence="3" id="KW-1185">Reference proteome</keyword>
<dbReference type="Gene3D" id="3.40.50.1820">
    <property type="entry name" value="alpha/beta hydrolase"/>
    <property type="match status" value="1"/>
</dbReference>
<dbReference type="PANTHER" id="PTHR11802:SF239">
    <property type="entry name" value="PEPTIDASE S10, SERINE CARBOXYPEPTIDASE, ALPHA_BETA HYDROLASE-RELATED"/>
    <property type="match status" value="1"/>
</dbReference>
<dbReference type="EMBL" id="JBGMDY010000010">
    <property type="protein sequence ID" value="KAL2320074.1"/>
    <property type="molecule type" value="Genomic_DNA"/>
</dbReference>
<sequence length="195" mass="22733">MQIYRYVGLGVRDDEMQVFYYFIKSENSPEKNPLMLWLSGGPDAINRFRFYYIFHLSPLALDTEAYDGSLPSLMLRPQSWTKELASHMQKNLTAQRSDWKLVHYTHQFLRKGYLLGNPITTRKEKNDRIPFAHGMGLISDELYAIYRGFISAKWVNDDSVRKSLHIREGSGHAVSEYTPEEGFAMFTRWIANVPL</sequence>